<evidence type="ECO:0000313" key="2">
    <source>
        <dbReference type="EMBL" id="OLP85964.1"/>
    </source>
</evidence>
<feature type="transmembrane region" description="Helical" evidence="1">
    <location>
        <begin position="187"/>
        <end position="213"/>
    </location>
</feature>
<keyword evidence="3" id="KW-1185">Reference proteome</keyword>
<dbReference type="Proteomes" id="UP000186817">
    <property type="component" value="Unassembled WGS sequence"/>
</dbReference>
<feature type="transmembrane region" description="Helical" evidence="1">
    <location>
        <begin position="36"/>
        <end position="59"/>
    </location>
</feature>
<name>A0A1Q9CSR2_SYMMI</name>
<proteinExistence type="predicted"/>
<dbReference type="EMBL" id="LSRX01000945">
    <property type="protein sequence ID" value="OLP85964.1"/>
    <property type="molecule type" value="Genomic_DNA"/>
</dbReference>
<keyword evidence="1" id="KW-0472">Membrane</keyword>
<keyword evidence="1" id="KW-0812">Transmembrane</keyword>
<protein>
    <submittedName>
        <fullName evidence="2">Uncharacterized protein</fullName>
    </submittedName>
</protein>
<sequence length="294" mass="32950">MLASAHNVMALLIAEVTQAWTRAFGVNPQQRGKDRWLTVASIIYAIVLVTAVIAMQVFLLQSVSTKLCNPAVREVREIYDKFQTAIYGENTYITVNGFHRGKDAAEVNMEGFRALAQDTKVAICSVPLSQPYFTYTILLIWTMTCLAEIRRAVRLLYATLISIPTVTYVEEVLEETTIKGMTRGMKFFIGIFCFLPRIAATMLLNFLGCRWLLSTVSLQDLFLNSLALEFMVVLPELLYNTFATDRGEAAQGANSIEELNGFGFHTVSGICQQFNAVTRLTQATILVPRQFEEL</sequence>
<dbReference type="OrthoDB" id="416235at2759"/>
<feature type="transmembrane region" description="Helical" evidence="1">
    <location>
        <begin position="132"/>
        <end position="149"/>
    </location>
</feature>
<dbReference type="OMA" id="QAWTRAF"/>
<keyword evidence="1" id="KW-1133">Transmembrane helix</keyword>
<organism evidence="2 3">
    <name type="scientific">Symbiodinium microadriaticum</name>
    <name type="common">Dinoflagellate</name>
    <name type="synonym">Zooxanthella microadriatica</name>
    <dbReference type="NCBI Taxonomy" id="2951"/>
    <lineage>
        <taxon>Eukaryota</taxon>
        <taxon>Sar</taxon>
        <taxon>Alveolata</taxon>
        <taxon>Dinophyceae</taxon>
        <taxon>Suessiales</taxon>
        <taxon>Symbiodiniaceae</taxon>
        <taxon>Symbiodinium</taxon>
    </lineage>
</organism>
<evidence type="ECO:0000313" key="3">
    <source>
        <dbReference type="Proteomes" id="UP000186817"/>
    </source>
</evidence>
<reference evidence="2 3" key="1">
    <citation type="submission" date="2016-02" db="EMBL/GenBank/DDBJ databases">
        <title>Genome analysis of coral dinoflagellate symbionts highlights evolutionary adaptations to a symbiotic lifestyle.</title>
        <authorList>
            <person name="Aranda M."/>
            <person name="Li Y."/>
            <person name="Liew Y.J."/>
            <person name="Baumgarten S."/>
            <person name="Simakov O."/>
            <person name="Wilson M."/>
            <person name="Piel J."/>
            <person name="Ashoor H."/>
            <person name="Bougouffa S."/>
            <person name="Bajic V.B."/>
            <person name="Ryu T."/>
            <person name="Ravasi T."/>
            <person name="Bayer T."/>
            <person name="Micklem G."/>
            <person name="Kim H."/>
            <person name="Bhak J."/>
            <person name="Lajeunesse T.C."/>
            <person name="Voolstra C.R."/>
        </authorList>
    </citation>
    <scope>NUCLEOTIDE SEQUENCE [LARGE SCALE GENOMIC DNA]</scope>
    <source>
        <strain evidence="2 3">CCMP2467</strain>
    </source>
</reference>
<evidence type="ECO:0000256" key="1">
    <source>
        <dbReference type="SAM" id="Phobius"/>
    </source>
</evidence>
<dbReference type="AlphaFoldDB" id="A0A1Q9CSR2"/>
<comment type="caution">
    <text evidence="2">The sequence shown here is derived from an EMBL/GenBank/DDBJ whole genome shotgun (WGS) entry which is preliminary data.</text>
</comment>
<accession>A0A1Q9CSR2</accession>
<gene>
    <name evidence="2" type="ORF">AK812_SmicGene33001</name>
</gene>